<name>A0ABQ6J3P6_9GAMM</name>
<evidence type="ECO:0000313" key="1">
    <source>
        <dbReference type="EMBL" id="GMA81486.1"/>
    </source>
</evidence>
<comment type="caution">
    <text evidence="1">The sequence shown here is derived from an EMBL/GenBank/DDBJ whole genome shotgun (WGS) entry which is preliminary data.</text>
</comment>
<dbReference type="Proteomes" id="UP001157046">
    <property type="component" value="Unassembled WGS sequence"/>
</dbReference>
<evidence type="ECO:0000313" key="2">
    <source>
        <dbReference type="Proteomes" id="UP001157046"/>
    </source>
</evidence>
<protein>
    <submittedName>
        <fullName evidence="1">Uncharacterized protein</fullName>
    </submittedName>
</protein>
<dbReference type="EMBL" id="BSUY01000001">
    <property type="protein sequence ID" value="GMA81486.1"/>
    <property type="molecule type" value="Genomic_DNA"/>
</dbReference>
<keyword evidence="2" id="KW-1185">Reference proteome</keyword>
<accession>A0ABQ6J3P6</accession>
<organism evidence="1 2">
    <name type="scientific">Shewanella glacialipiscicola</name>
    <dbReference type="NCBI Taxonomy" id="614069"/>
    <lineage>
        <taxon>Bacteria</taxon>
        <taxon>Pseudomonadati</taxon>
        <taxon>Pseudomonadota</taxon>
        <taxon>Gammaproteobacteria</taxon>
        <taxon>Alteromonadales</taxon>
        <taxon>Shewanellaceae</taxon>
        <taxon>Shewanella</taxon>
    </lineage>
</organism>
<gene>
    <name evidence="1" type="ORF">GCM10025855_10190</name>
</gene>
<reference evidence="2" key="1">
    <citation type="journal article" date="2019" name="Int. J. Syst. Evol. Microbiol.">
        <title>The Global Catalogue of Microorganisms (GCM) 10K type strain sequencing project: providing services to taxonomists for standard genome sequencing and annotation.</title>
        <authorList>
            <consortium name="The Broad Institute Genomics Platform"/>
            <consortium name="The Broad Institute Genome Sequencing Center for Infectious Disease"/>
            <person name="Wu L."/>
            <person name="Ma J."/>
        </authorList>
    </citation>
    <scope>NUCLEOTIDE SEQUENCE [LARGE SCALE GENOMIC DNA]</scope>
    <source>
        <strain evidence="2">NBRC 102030</strain>
    </source>
</reference>
<proteinExistence type="predicted"/>
<sequence length="49" mass="5476">MLSIAPLVLGASELWTMDSREITSKFIQFHNETALVIMVILISSKRNGL</sequence>